<name>A0A9Q9SHK4_9BURK</name>
<dbReference type="GO" id="GO:0016020">
    <property type="term" value="C:membrane"/>
    <property type="evidence" value="ECO:0007669"/>
    <property type="project" value="InterPro"/>
</dbReference>
<evidence type="ECO:0000313" key="4">
    <source>
        <dbReference type="EMBL" id="VWB46818.1"/>
    </source>
</evidence>
<evidence type="ECO:0000313" key="5">
    <source>
        <dbReference type="Proteomes" id="UP000494172"/>
    </source>
</evidence>
<dbReference type="SUPFAM" id="SSF117281">
    <property type="entry name" value="Kelch motif"/>
    <property type="match status" value="1"/>
</dbReference>
<dbReference type="InterPro" id="IPR013783">
    <property type="entry name" value="Ig-like_fold"/>
</dbReference>
<reference evidence="4 5" key="1">
    <citation type="submission" date="2019-09" db="EMBL/GenBank/DDBJ databases">
        <authorList>
            <person name="Depoorter E."/>
        </authorList>
    </citation>
    <scope>NUCLEOTIDE SEQUENCE [LARGE SCALE GENOMIC DNA]</scope>
    <source>
        <strain evidence="4">LMG 24066</strain>
    </source>
</reference>
<evidence type="ECO:0000256" key="2">
    <source>
        <dbReference type="ARBA" id="ARBA00022737"/>
    </source>
</evidence>
<dbReference type="Proteomes" id="UP000494172">
    <property type="component" value="Unassembled WGS sequence"/>
</dbReference>
<dbReference type="Gene3D" id="2.60.40.10">
    <property type="entry name" value="Immunoglobulins"/>
    <property type="match status" value="3"/>
</dbReference>
<dbReference type="SUPFAM" id="SSF49313">
    <property type="entry name" value="Cadherin-like"/>
    <property type="match status" value="1"/>
</dbReference>
<accession>A0A9Q9SHK4</accession>
<dbReference type="Pfam" id="PF05345">
    <property type="entry name" value="He_PIG"/>
    <property type="match status" value="3"/>
</dbReference>
<organism evidence="4 5">
    <name type="scientific">Burkholderia arboris</name>
    <dbReference type="NCBI Taxonomy" id="488730"/>
    <lineage>
        <taxon>Bacteria</taxon>
        <taxon>Pseudomonadati</taxon>
        <taxon>Pseudomonadota</taxon>
        <taxon>Betaproteobacteria</taxon>
        <taxon>Burkholderiales</taxon>
        <taxon>Burkholderiaceae</taxon>
        <taxon>Burkholderia</taxon>
        <taxon>Burkholderia cepacia complex</taxon>
    </lineage>
</organism>
<dbReference type="InterPro" id="IPR037293">
    <property type="entry name" value="Gal_Oxidase_central_sf"/>
</dbReference>
<dbReference type="SUPFAM" id="SSF50965">
    <property type="entry name" value="Galactose oxidase, central domain"/>
    <property type="match status" value="1"/>
</dbReference>
<sequence>MISFRQGFWLGCCLVFATSVAGCGGDGGPGNPDVSHMSGSAVASPAGLSYPVPSAVYSPGEKITPNIPSSSGGPISTYSVSPALPDGLVLDQQTGVVNGAPVAATPSAIYTVTGSNAQGSVTARLQIEVKAITAAPATLAYQNPFMIFTAGQAVTGIVPATSGGRITQFTISPALPGGLVLDPVTGEIGGTPATVSGPVSYRVTGSNSAGNVTAQVTLEVRAAIAPPMHLEYLSRTVSYTVGQVITPNLPQSTGGNIARYAVSPALPTGLSLNAQTGAISGTPANAQVPTAYVVSGSNSAGTVQAPLEISVIPAASGEWLPGGNLFEGRASHTATLLSNGEVLVTGGSGLSGILSSAERFNPANGVWARAGKMQTARTEHTATRLDNGSVLVAGGRYVTGGETTRTSELYDPATGVWTPVGNMKRGRHLATSTLMPDGRVLVVGGIEEGDFGTFVAEAELFDPVSRTWTTAGSLNIARAHHIATLLPGGKVLVAGGSSTAGVTATAEIYDAPSGKWTLVRDMHVQRSTPTATMLSTGKVLVVGGNSSSLTAEQYDPVTGVWTLTGPMVMPRRDSQTTRLPDGRVVVTGNYDASYEGNGTSAEVFDPATGNWAAIANMSDPRSMHTATLLNDGSVLVAGSYHHTRTYSSSERFR</sequence>
<dbReference type="InterPro" id="IPR011043">
    <property type="entry name" value="Gal_Oxase/kelch_b-propeller"/>
</dbReference>
<dbReference type="PANTHER" id="PTHR46344:SF27">
    <property type="entry name" value="KELCH REPEAT SUPERFAMILY PROTEIN"/>
    <property type="match status" value="1"/>
</dbReference>
<evidence type="ECO:0000256" key="3">
    <source>
        <dbReference type="SAM" id="SignalP"/>
    </source>
</evidence>
<dbReference type="Gene3D" id="2.120.10.80">
    <property type="entry name" value="Kelch-type beta propeller"/>
    <property type="match status" value="1"/>
</dbReference>
<keyword evidence="1" id="KW-0880">Kelch repeat</keyword>
<dbReference type="AlphaFoldDB" id="A0A9Q9SHK4"/>
<dbReference type="RefSeq" id="WP_174992290.1">
    <property type="nucleotide sequence ID" value="NZ_CABVPX010000007.1"/>
</dbReference>
<proteinExistence type="predicted"/>
<dbReference type="GO" id="GO:0005509">
    <property type="term" value="F:calcium ion binding"/>
    <property type="evidence" value="ECO:0007669"/>
    <property type="project" value="InterPro"/>
</dbReference>
<dbReference type="EMBL" id="CABVPX010000007">
    <property type="protein sequence ID" value="VWB46818.1"/>
    <property type="molecule type" value="Genomic_DNA"/>
</dbReference>
<dbReference type="InterPro" id="IPR006652">
    <property type="entry name" value="Kelch_1"/>
</dbReference>
<keyword evidence="2" id="KW-0677">Repeat</keyword>
<gene>
    <name evidence="4" type="ORF">BAR24066_02110</name>
</gene>
<dbReference type="PANTHER" id="PTHR46344">
    <property type="entry name" value="OS02G0202900 PROTEIN"/>
    <property type="match status" value="1"/>
</dbReference>
<dbReference type="PROSITE" id="PS51257">
    <property type="entry name" value="PROKAR_LIPOPROTEIN"/>
    <property type="match status" value="1"/>
</dbReference>
<comment type="caution">
    <text evidence="4">The sequence shown here is derived from an EMBL/GenBank/DDBJ whole genome shotgun (WGS) entry which is preliminary data.</text>
</comment>
<protein>
    <submittedName>
        <fullName evidence="4">Sugar-binding protein</fullName>
    </submittedName>
</protein>
<feature type="chain" id="PRO_5040358128" evidence="3">
    <location>
        <begin position="22"/>
        <end position="653"/>
    </location>
</feature>
<dbReference type="InterPro" id="IPR015919">
    <property type="entry name" value="Cadherin-like_sf"/>
</dbReference>
<dbReference type="InterPro" id="IPR015915">
    <property type="entry name" value="Kelch-typ_b-propeller"/>
</dbReference>
<keyword evidence="3" id="KW-0732">Signal</keyword>
<feature type="signal peptide" evidence="3">
    <location>
        <begin position="1"/>
        <end position="21"/>
    </location>
</feature>
<evidence type="ECO:0000256" key="1">
    <source>
        <dbReference type="ARBA" id="ARBA00022441"/>
    </source>
</evidence>
<dbReference type="SMART" id="SM00612">
    <property type="entry name" value="Kelch"/>
    <property type="match status" value="6"/>
</dbReference>
<dbReference type="Gene3D" id="2.130.10.80">
    <property type="entry name" value="Galactose oxidase/kelch, beta-propeller"/>
    <property type="match status" value="2"/>
</dbReference>
<dbReference type="Pfam" id="PF01344">
    <property type="entry name" value="Kelch_1"/>
    <property type="match status" value="1"/>
</dbReference>